<dbReference type="SUPFAM" id="SSF54695">
    <property type="entry name" value="POZ domain"/>
    <property type="match status" value="1"/>
</dbReference>
<dbReference type="Gene3D" id="3.30.710.10">
    <property type="entry name" value="Potassium Channel Kv1.1, Chain A"/>
    <property type="match status" value="1"/>
</dbReference>
<evidence type="ECO:0000259" key="2">
    <source>
        <dbReference type="PROSITE" id="PS50097"/>
    </source>
</evidence>
<accession>A0A1D2MUZ0</accession>
<dbReference type="PANTHER" id="PTHR24413">
    <property type="entry name" value="SPECKLE-TYPE POZ PROTEIN"/>
    <property type="match status" value="1"/>
</dbReference>
<name>A0A1D2MUZ0_ORCCI</name>
<evidence type="ECO:0000313" key="3">
    <source>
        <dbReference type="EMBL" id="ODM96919.1"/>
    </source>
</evidence>
<reference evidence="3 4" key="1">
    <citation type="journal article" date="2016" name="Genome Biol. Evol.">
        <title>Gene Family Evolution Reflects Adaptation to Soil Environmental Stressors in the Genome of the Collembolan Orchesella cincta.</title>
        <authorList>
            <person name="Faddeeva-Vakhrusheva A."/>
            <person name="Derks M.F."/>
            <person name="Anvar S.Y."/>
            <person name="Agamennone V."/>
            <person name="Suring W."/>
            <person name="Smit S."/>
            <person name="van Straalen N.M."/>
            <person name="Roelofs D."/>
        </authorList>
    </citation>
    <scope>NUCLEOTIDE SEQUENCE [LARGE SCALE GENOMIC DNA]</scope>
    <source>
        <tissue evidence="3">Mixed pool</tissue>
    </source>
</reference>
<dbReference type="InterPro" id="IPR011333">
    <property type="entry name" value="SKP1/BTB/POZ_sf"/>
</dbReference>
<feature type="region of interest" description="Disordered" evidence="1">
    <location>
        <begin position="122"/>
        <end position="147"/>
    </location>
</feature>
<dbReference type="PROSITE" id="PS50097">
    <property type="entry name" value="BTB"/>
    <property type="match status" value="1"/>
</dbReference>
<keyword evidence="4" id="KW-1185">Reference proteome</keyword>
<protein>
    <submittedName>
        <fullName evidence="3">BTB and MATH domain-containing protein 42</fullName>
    </submittedName>
</protein>
<gene>
    <name evidence="3" type="ORF">Ocin01_09756</name>
</gene>
<dbReference type="Pfam" id="PF00651">
    <property type="entry name" value="BTB"/>
    <property type="match status" value="1"/>
</dbReference>
<dbReference type="AlphaFoldDB" id="A0A1D2MUZ0"/>
<dbReference type="CDD" id="cd18186">
    <property type="entry name" value="BTB_POZ_ZBTB_KLHL-like"/>
    <property type="match status" value="1"/>
</dbReference>
<feature type="compositionally biased region" description="Low complexity" evidence="1">
    <location>
        <begin position="122"/>
        <end position="138"/>
    </location>
</feature>
<proteinExistence type="predicted"/>
<dbReference type="InterPro" id="IPR000210">
    <property type="entry name" value="BTB/POZ_dom"/>
</dbReference>
<feature type="domain" description="BTB" evidence="2">
    <location>
        <begin position="212"/>
        <end position="272"/>
    </location>
</feature>
<evidence type="ECO:0000313" key="4">
    <source>
        <dbReference type="Proteomes" id="UP000094527"/>
    </source>
</evidence>
<dbReference type="OrthoDB" id="2311693at2759"/>
<comment type="caution">
    <text evidence="3">The sequence shown here is derived from an EMBL/GenBank/DDBJ whole genome shotgun (WGS) entry which is preliminary data.</text>
</comment>
<sequence>MIISLVSLTDQIGKGFVVADGYQVDLTDDMIPLPRNEECPKELNFCEKLYKIIARKGDEGRNIPSRKLWLRLEGQLLQTLVEICGKKTTLIVDGHFTYAPSSYGHQPPACFYTEGMPITLNSIPKSSDSPKPQSQGKSDSNQGQSSPTCVTYAICEEKDAGLSNIDVGKIFDRFDEITINVSMDVEDGYLSDSNLAQLAVVCKTIQEDTIDKDVTIVAKGQERVSANKCFLKVHSPVLRALLEGSFEEAKTSEIKMEYSVESIKSLLDYMYTMTFREAVNCSTLAVELLEVANYYQVKLLEEKLMEMFLQKANSWFDGNAAIELFRLATKIEMRLSSELKSKAIHVLKEKGNPRNFENLRKLFATDWDAALELTVMALEN</sequence>
<evidence type="ECO:0000256" key="1">
    <source>
        <dbReference type="SAM" id="MobiDB-lite"/>
    </source>
</evidence>
<organism evidence="3 4">
    <name type="scientific">Orchesella cincta</name>
    <name type="common">Springtail</name>
    <name type="synonym">Podura cincta</name>
    <dbReference type="NCBI Taxonomy" id="48709"/>
    <lineage>
        <taxon>Eukaryota</taxon>
        <taxon>Metazoa</taxon>
        <taxon>Ecdysozoa</taxon>
        <taxon>Arthropoda</taxon>
        <taxon>Hexapoda</taxon>
        <taxon>Collembola</taxon>
        <taxon>Entomobryomorpha</taxon>
        <taxon>Entomobryoidea</taxon>
        <taxon>Orchesellidae</taxon>
        <taxon>Orchesellinae</taxon>
        <taxon>Orchesella</taxon>
    </lineage>
</organism>
<dbReference type="SMART" id="SM00225">
    <property type="entry name" value="BTB"/>
    <property type="match status" value="1"/>
</dbReference>
<dbReference type="Proteomes" id="UP000094527">
    <property type="component" value="Unassembled WGS sequence"/>
</dbReference>
<dbReference type="EMBL" id="LJIJ01000488">
    <property type="protein sequence ID" value="ODM96919.1"/>
    <property type="molecule type" value="Genomic_DNA"/>
</dbReference>